<dbReference type="InterPro" id="IPR029063">
    <property type="entry name" value="SAM-dependent_MTases_sf"/>
</dbReference>
<evidence type="ECO:0000313" key="3">
    <source>
        <dbReference type="Proteomes" id="UP001482520"/>
    </source>
</evidence>
<name>A0ABV1P2J0_9ACTN</name>
<dbReference type="PANTHER" id="PTHR42998">
    <property type="entry name" value="TYPE I RESTRICTION ENZYME HINDVIIP M PROTEIN-RELATED"/>
    <property type="match status" value="1"/>
</dbReference>
<dbReference type="InterPro" id="IPR052916">
    <property type="entry name" value="Type-I_RE_MTase_Subunit"/>
</dbReference>
<dbReference type="PRINTS" id="PR00507">
    <property type="entry name" value="N12N6MTFRASE"/>
</dbReference>
<reference evidence="2 3" key="1">
    <citation type="submission" date="2024-02" db="EMBL/GenBank/DDBJ databases">
        <title>Full genome sequence of Nocardioides kribbensis.</title>
        <authorList>
            <person name="Poletto B.L."/>
            <person name="Silva G."/>
            <person name="Galante D."/>
            <person name="Campos K.R."/>
            <person name="Santos M.B.N."/>
            <person name="Sacchi C.T."/>
        </authorList>
    </citation>
    <scope>NUCLEOTIDE SEQUENCE [LARGE SCALE GENOMIC DNA]</scope>
    <source>
        <strain evidence="2 3">O4R</strain>
    </source>
</reference>
<comment type="caution">
    <text evidence="2">The sequence shown here is derived from an EMBL/GenBank/DDBJ whole genome shotgun (WGS) entry which is preliminary data.</text>
</comment>
<dbReference type="RefSeq" id="WP_349805366.1">
    <property type="nucleotide sequence ID" value="NZ_JBEGDP010000025.1"/>
</dbReference>
<dbReference type="Proteomes" id="UP001482520">
    <property type="component" value="Unassembled WGS sequence"/>
</dbReference>
<dbReference type="EMBL" id="JBEGDP010000025">
    <property type="protein sequence ID" value="MEQ7848981.1"/>
    <property type="molecule type" value="Genomic_DNA"/>
</dbReference>
<feature type="domain" description="DNA methylase adenine-specific" evidence="1">
    <location>
        <begin position="107"/>
        <end position="373"/>
    </location>
</feature>
<evidence type="ECO:0000313" key="2">
    <source>
        <dbReference type="EMBL" id="MEQ7848981.1"/>
    </source>
</evidence>
<dbReference type="GO" id="GO:0032259">
    <property type="term" value="P:methylation"/>
    <property type="evidence" value="ECO:0007669"/>
    <property type="project" value="UniProtKB-KW"/>
</dbReference>
<dbReference type="InterPro" id="IPR003356">
    <property type="entry name" value="DNA_methylase_A-5"/>
</dbReference>
<protein>
    <submittedName>
        <fullName evidence="2">N-6 DNA methylase</fullName>
    </submittedName>
</protein>
<keyword evidence="2" id="KW-0808">Transferase</keyword>
<dbReference type="SUPFAM" id="SSF53335">
    <property type="entry name" value="S-adenosyl-L-methionine-dependent methyltransferases"/>
    <property type="match status" value="1"/>
</dbReference>
<organism evidence="2 3">
    <name type="scientific">Nocardioides kribbensis</name>
    <dbReference type="NCBI Taxonomy" id="305517"/>
    <lineage>
        <taxon>Bacteria</taxon>
        <taxon>Bacillati</taxon>
        <taxon>Actinomycetota</taxon>
        <taxon>Actinomycetes</taxon>
        <taxon>Propionibacteriales</taxon>
        <taxon>Nocardioidaceae</taxon>
        <taxon>Nocardioides</taxon>
    </lineage>
</organism>
<sequence>MSAQSKQLSWALLESARGIGVERGVDLVLHALFVRWLATQSAGQARWHELVTSANDEELVERFNHLDIFREQSSDVYLDAEAYRSTLRSLVEIIDQSIPTTGPVDAQRDEIADTFDETLGHLSRLGKQSGESDTPRDVARLMVALTVRPGDRVLDPACGNGTGLLLAAKAQPDVSVSGFDINSRVARRASMRLIVHGVETGTGFGAWAGDAFTEYAPGDSDVVIAQPPWNVTFAEHQRETIRRLAGVFPDLSQKTLPKGDMPWLLLALDALARDGRAALVLSGSSVQHRYRDIHEHLLRRGAVEAIIALPAGIFRHTSISTGLWLLREPTTHNVSDSVLMIDPQTLAEATARDQVHLGDEGVQAIANIVADYRSTGAVSAPSHIARAVVVTELHLD</sequence>
<dbReference type="Pfam" id="PF02384">
    <property type="entry name" value="N6_Mtase"/>
    <property type="match status" value="1"/>
</dbReference>
<accession>A0ABV1P2J0</accession>
<dbReference type="GO" id="GO:0008168">
    <property type="term" value="F:methyltransferase activity"/>
    <property type="evidence" value="ECO:0007669"/>
    <property type="project" value="UniProtKB-KW"/>
</dbReference>
<dbReference type="CDD" id="cd02440">
    <property type="entry name" value="AdoMet_MTases"/>
    <property type="match status" value="1"/>
</dbReference>
<dbReference type="PANTHER" id="PTHR42998:SF1">
    <property type="entry name" value="TYPE I RESTRICTION ENZYME HINDI METHYLASE SUBUNIT"/>
    <property type="match status" value="1"/>
</dbReference>
<keyword evidence="2" id="KW-0489">Methyltransferase</keyword>
<evidence type="ECO:0000259" key="1">
    <source>
        <dbReference type="Pfam" id="PF02384"/>
    </source>
</evidence>
<gene>
    <name evidence="2" type="ORF">V6R90_17010</name>
</gene>
<proteinExistence type="predicted"/>
<keyword evidence="3" id="KW-1185">Reference proteome</keyword>
<dbReference type="Gene3D" id="3.40.50.150">
    <property type="entry name" value="Vaccinia Virus protein VP39"/>
    <property type="match status" value="1"/>
</dbReference>